<dbReference type="Pfam" id="PF21645">
    <property type="entry name" value="FakA-like_M"/>
    <property type="match status" value="1"/>
</dbReference>
<dbReference type="PATRIC" id="fig|1226633.4.peg.1639"/>
<dbReference type="NCBIfam" id="TIGR00762">
    <property type="entry name" value="DegV"/>
    <property type="match status" value="1"/>
</dbReference>
<feature type="domain" description="Fatty acid kinase subunit A-like C-terminal" evidence="2">
    <location>
        <begin position="1"/>
        <end position="281"/>
    </location>
</feature>
<dbReference type="GO" id="GO:0008289">
    <property type="term" value="F:lipid binding"/>
    <property type="evidence" value="ECO:0007669"/>
    <property type="project" value="UniProtKB-KW"/>
</dbReference>
<dbReference type="Pfam" id="PF02645">
    <property type="entry name" value="DegV"/>
    <property type="match status" value="1"/>
</dbReference>
<dbReference type="InterPro" id="IPR048394">
    <property type="entry name" value="FakA-like_M"/>
</dbReference>
<dbReference type="EMBL" id="AUZI01000021">
    <property type="protein sequence ID" value="KID48698.1"/>
    <property type="molecule type" value="Genomic_DNA"/>
</dbReference>
<dbReference type="InterPro" id="IPR003797">
    <property type="entry name" value="DegV"/>
</dbReference>
<dbReference type="Gene3D" id="3.40.50.10170">
    <property type="match status" value="1"/>
</dbReference>
<dbReference type="InterPro" id="IPR033470">
    <property type="entry name" value="FakA-like_C"/>
</dbReference>
<dbReference type="PROSITE" id="PS51482">
    <property type="entry name" value="DEGV"/>
    <property type="match status" value="1"/>
</dbReference>
<name>A0A0B4E5B7_9FUSO</name>
<dbReference type="SMART" id="SM01121">
    <property type="entry name" value="Dak1_2"/>
    <property type="match status" value="1"/>
</dbReference>
<evidence type="ECO:0000313" key="3">
    <source>
        <dbReference type="EMBL" id="KID48698.1"/>
    </source>
</evidence>
<evidence type="ECO:0000256" key="1">
    <source>
        <dbReference type="ARBA" id="ARBA00023121"/>
    </source>
</evidence>
<dbReference type="Gene3D" id="3.30.1180.10">
    <property type="match status" value="1"/>
</dbReference>
<dbReference type="AlphaFoldDB" id="A0A0B4E5B7"/>
<accession>A0A0B4E5B7</accession>
<organism evidence="3 4">
    <name type="scientific">Fusobacterium necrophorum subsp. funduliforme B35</name>
    <dbReference type="NCBI Taxonomy" id="1226633"/>
    <lineage>
        <taxon>Bacteria</taxon>
        <taxon>Fusobacteriati</taxon>
        <taxon>Fusobacteriota</taxon>
        <taxon>Fusobacteriia</taxon>
        <taxon>Fusobacteriales</taxon>
        <taxon>Fusobacteriaceae</taxon>
        <taxon>Fusobacterium</taxon>
    </lineage>
</organism>
<evidence type="ECO:0000313" key="4">
    <source>
        <dbReference type="Proteomes" id="UP000031184"/>
    </source>
</evidence>
<dbReference type="Proteomes" id="UP000031184">
    <property type="component" value="Unassembled WGS sequence"/>
</dbReference>
<dbReference type="PANTHER" id="PTHR33434:SF2">
    <property type="entry name" value="FATTY ACID-BINDING PROTEIN TM_1468"/>
    <property type="match status" value="1"/>
</dbReference>
<keyword evidence="1" id="KW-0446">Lipid-binding</keyword>
<proteinExistence type="predicted"/>
<sequence length="572" mass="64281">MCTNSQKTKTHIHTNHPGQVLEIAAALGNLNNIKIENMLIQHRNLLVTEAELSQVEGLSKSKVETFLLRSENATPIAYFAIVDNIDLGNRFLDDGATAVLVGGQTKNPSVSDIETGLKKIHAKTIIILPNNKNIISSAKMAAERSEKEVIVFETKSMLEGHYVVKHKEESMEILLQQLTRNYSIEITKASRNTKVDDLEIEKGDCIALVNGRIVEKAKNNATLIKTLYARYLNRDSLSIFAVLGKDKEEEGIKALKEHSSRIRYQEFEAKQENYPYYIYVEQRDPNLPRIAIVTDSASDLTPELMKGYDIHIIPLRLKIGDKNYEDGVTITRKEFWNRILREKILPKTSQPSPAELHRLYQNLFDKGYESIITILLSSKLSGTQQAAKIAKEMIGNDKEIYIVDSKAVTFAEAHQVLEAARLVKEGASTKAILERLYELQDQMKIYFAVNDISYLQKGGRIGRASSIIGGLLKVKPILKLEDGEVTLETKVIGERGALSYMEKLIKNEGKKNSIILYTAWGGSNQELHNADILKKTSEDSRKIEHRSRFEIGPTIGSHSGPVYGFGMISKIR</sequence>
<reference evidence="3 4" key="1">
    <citation type="submission" date="2013-08" db="EMBL/GenBank/DDBJ databases">
        <title>An opportunistic ruminal bacterium that causes liver abscesses in cattle.</title>
        <authorList>
            <person name="Benahmed F.H."/>
            <person name="Rasmussen M."/>
            <person name="Harbottle H."/>
            <person name="Soppet D."/>
            <person name="Nagaraja T.G."/>
            <person name="Davidson M."/>
        </authorList>
    </citation>
    <scope>NUCLEOTIDE SEQUENCE [LARGE SCALE GENOMIC DNA]</scope>
    <source>
        <strain evidence="3 4">B35</strain>
    </source>
</reference>
<evidence type="ECO:0000259" key="2">
    <source>
        <dbReference type="SMART" id="SM01121"/>
    </source>
</evidence>
<dbReference type="SUPFAM" id="SSF82549">
    <property type="entry name" value="DAK1/DegV-like"/>
    <property type="match status" value="1"/>
</dbReference>
<dbReference type="InterPro" id="IPR043168">
    <property type="entry name" value="DegV_C"/>
</dbReference>
<dbReference type="PANTHER" id="PTHR33434">
    <property type="entry name" value="DEGV DOMAIN-CONTAINING PROTEIN DR_1986-RELATED"/>
    <property type="match status" value="1"/>
</dbReference>
<protein>
    <submittedName>
        <fullName evidence="3">Fatty acid-binding protein DegV</fullName>
    </submittedName>
</protein>
<dbReference type="Pfam" id="PF13684">
    <property type="entry name" value="FakA-like_C"/>
    <property type="match status" value="1"/>
</dbReference>
<comment type="caution">
    <text evidence="3">The sequence shown here is derived from an EMBL/GenBank/DDBJ whole genome shotgun (WGS) entry which is preliminary data.</text>
</comment>
<gene>
    <name evidence="3" type="ORF">C095_08145</name>
</gene>
<dbReference type="InterPro" id="IPR050270">
    <property type="entry name" value="DegV_domain_contain"/>
</dbReference>